<feature type="region of interest" description="Disordered" evidence="2">
    <location>
        <begin position="195"/>
        <end position="228"/>
    </location>
</feature>
<gene>
    <name evidence="4" type="ORF">IAA98_03455</name>
</gene>
<feature type="region of interest" description="Disordered" evidence="2">
    <location>
        <begin position="80"/>
        <end position="99"/>
    </location>
</feature>
<reference evidence="4" key="2">
    <citation type="journal article" date="2021" name="PeerJ">
        <title>Extensive microbial diversity within the chicken gut microbiome revealed by metagenomics and culture.</title>
        <authorList>
            <person name="Gilroy R."/>
            <person name="Ravi A."/>
            <person name="Getino M."/>
            <person name="Pursley I."/>
            <person name="Horton D.L."/>
            <person name="Alikhan N.F."/>
            <person name="Baker D."/>
            <person name="Gharbi K."/>
            <person name="Hall N."/>
            <person name="Watson M."/>
            <person name="Adriaenssens E.M."/>
            <person name="Foster-Nyarko E."/>
            <person name="Jarju S."/>
            <person name="Secka A."/>
            <person name="Antonio M."/>
            <person name="Oren A."/>
            <person name="Chaudhuri R.R."/>
            <person name="La Ragione R."/>
            <person name="Hildebrand F."/>
            <person name="Pallen M.J."/>
        </authorList>
    </citation>
    <scope>NUCLEOTIDE SEQUENCE</scope>
    <source>
        <strain evidence="4">ChiGjej1B1-24693</strain>
    </source>
</reference>
<dbReference type="AlphaFoldDB" id="A0A9D1GW17"/>
<proteinExistence type="predicted"/>
<feature type="coiled-coil region" evidence="1">
    <location>
        <begin position="130"/>
        <end position="157"/>
    </location>
</feature>
<reference evidence="4" key="1">
    <citation type="submission" date="2020-10" db="EMBL/GenBank/DDBJ databases">
        <authorList>
            <person name="Gilroy R."/>
        </authorList>
    </citation>
    <scope>NUCLEOTIDE SEQUENCE</scope>
    <source>
        <strain evidence="4">ChiGjej1B1-24693</strain>
    </source>
</reference>
<sequence length="228" mass="25155">MSTRNLARPVAPATLPWRRVTLYVLIACGAVALAAVAGPEWVVRVGAIVAIATGVVAAVLATRAFRALDHDHRRARGREVVEMERSHGDRLRQHRRDDAEVASTIREHLRRQGAENEHLRDRLGEAHEVIGQQQQSLTALDAERTELQRELRAKDDTITDLRTTVESQEVELSALLGDVDAAEIYTMPRRVRSAERAVAPDPSEPVDLATAQTAAQAVPPVEELRQQA</sequence>
<accession>A0A9D1GW17</accession>
<keyword evidence="3" id="KW-1133">Transmembrane helix</keyword>
<comment type="caution">
    <text evidence="4">The sequence shown here is derived from an EMBL/GenBank/DDBJ whole genome shotgun (WGS) entry which is preliminary data.</text>
</comment>
<keyword evidence="3" id="KW-0812">Transmembrane</keyword>
<feature type="compositionally biased region" description="Low complexity" evidence="2">
    <location>
        <begin position="209"/>
        <end position="221"/>
    </location>
</feature>
<feature type="transmembrane region" description="Helical" evidence="3">
    <location>
        <begin position="20"/>
        <end position="39"/>
    </location>
</feature>
<evidence type="ECO:0000256" key="1">
    <source>
        <dbReference type="SAM" id="Coils"/>
    </source>
</evidence>
<name>A0A9D1GW17_9ACTN</name>
<feature type="transmembrane region" description="Helical" evidence="3">
    <location>
        <begin position="45"/>
        <end position="65"/>
    </location>
</feature>
<evidence type="ECO:0000256" key="3">
    <source>
        <dbReference type="SAM" id="Phobius"/>
    </source>
</evidence>
<keyword evidence="3" id="KW-0472">Membrane</keyword>
<protein>
    <submittedName>
        <fullName evidence="4">Uncharacterized protein</fullName>
    </submittedName>
</protein>
<dbReference type="EMBL" id="DVLP01000096">
    <property type="protein sequence ID" value="HIT74619.1"/>
    <property type="molecule type" value="Genomic_DNA"/>
</dbReference>
<keyword evidence="1" id="KW-0175">Coiled coil</keyword>
<dbReference type="Proteomes" id="UP000886842">
    <property type="component" value="Unassembled WGS sequence"/>
</dbReference>
<evidence type="ECO:0000313" key="4">
    <source>
        <dbReference type="EMBL" id="HIT74619.1"/>
    </source>
</evidence>
<evidence type="ECO:0000313" key="5">
    <source>
        <dbReference type="Proteomes" id="UP000886842"/>
    </source>
</evidence>
<organism evidence="4 5">
    <name type="scientific">Candidatus Avipropionibacterium avicola</name>
    <dbReference type="NCBI Taxonomy" id="2840701"/>
    <lineage>
        <taxon>Bacteria</taxon>
        <taxon>Bacillati</taxon>
        <taxon>Actinomycetota</taxon>
        <taxon>Actinomycetes</taxon>
        <taxon>Propionibacteriales</taxon>
        <taxon>Propionibacteriaceae</taxon>
        <taxon>Propionibacteriaceae incertae sedis</taxon>
        <taxon>Candidatus Avipropionibacterium</taxon>
    </lineage>
</organism>
<evidence type="ECO:0000256" key="2">
    <source>
        <dbReference type="SAM" id="MobiDB-lite"/>
    </source>
</evidence>